<dbReference type="Gene3D" id="3.90.1150.10">
    <property type="entry name" value="Aspartate Aminotransferase, domain 1"/>
    <property type="match status" value="1"/>
</dbReference>
<dbReference type="AlphaFoldDB" id="A0A381UXG0"/>
<proteinExistence type="predicted"/>
<dbReference type="PIRSF" id="PIRSF000390">
    <property type="entry name" value="PLP_StrS"/>
    <property type="match status" value="1"/>
</dbReference>
<sequence>MKIPFFNYSKLYLKDKEIIDQAYQSVMDRGAFILQEELKEFENALASYSEAKYCLGVANGTDAIWLSMMACGLKPGDEVLIPSHTYIATVGAAKLLGINPILVECGSDHLIDINQLNDQVTPKTKAIIPVQLNGRTANMDQVIDFANENGLLIIEDAAQGIGSKFKRQMAGTFGLTGTYSFYPAKTLGCFGDGGAILTNDDQIYNTLYELRDHGRGKNGEYNQWGVNSRLDNLQAAILLVKIKNLDEEIVRRREIAYRYTKAFSSIEMIITPPGPDENADHFDTYQNYEIECEQREKLMAFLYEKNIGTIIQWGGKAIHQIEALNFNSELPYTNEIFKKCLLLPMNTTLTDESVEYIISVIQEFYIQS</sequence>
<dbReference type="Pfam" id="PF01041">
    <property type="entry name" value="DegT_DnrJ_EryC1"/>
    <property type="match status" value="1"/>
</dbReference>
<reference evidence="1" key="1">
    <citation type="submission" date="2018-05" db="EMBL/GenBank/DDBJ databases">
        <authorList>
            <person name="Lanie J.A."/>
            <person name="Ng W.-L."/>
            <person name="Kazmierczak K.M."/>
            <person name="Andrzejewski T.M."/>
            <person name="Davidsen T.M."/>
            <person name="Wayne K.J."/>
            <person name="Tettelin H."/>
            <person name="Glass J.I."/>
            <person name="Rusch D."/>
            <person name="Podicherti R."/>
            <person name="Tsui H.-C.T."/>
            <person name="Winkler M.E."/>
        </authorList>
    </citation>
    <scope>NUCLEOTIDE SEQUENCE</scope>
</reference>
<dbReference type="PANTHER" id="PTHR30244">
    <property type="entry name" value="TRANSAMINASE"/>
    <property type="match status" value="1"/>
</dbReference>
<protein>
    <submittedName>
        <fullName evidence="1">Uncharacterized protein</fullName>
    </submittedName>
</protein>
<dbReference type="GO" id="GO:0000271">
    <property type="term" value="P:polysaccharide biosynthetic process"/>
    <property type="evidence" value="ECO:0007669"/>
    <property type="project" value="TreeGrafter"/>
</dbReference>
<dbReference type="InterPro" id="IPR015424">
    <property type="entry name" value="PyrdxlP-dep_Trfase"/>
</dbReference>
<dbReference type="GO" id="GO:0008483">
    <property type="term" value="F:transaminase activity"/>
    <property type="evidence" value="ECO:0007669"/>
    <property type="project" value="TreeGrafter"/>
</dbReference>
<name>A0A381UXG0_9ZZZZ</name>
<dbReference type="InterPro" id="IPR000653">
    <property type="entry name" value="DegT/StrS_aminotransferase"/>
</dbReference>
<dbReference type="PANTHER" id="PTHR30244:SF42">
    <property type="entry name" value="UDP-2-ACETAMIDO-2-DEOXY-3-OXO-D-GLUCURONATE AMINOTRANSFERASE"/>
    <property type="match status" value="1"/>
</dbReference>
<dbReference type="InterPro" id="IPR015422">
    <property type="entry name" value="PyrdxlP-dep_Trfase_small"/>
</dbReference>
<organism evidence="1">
    <name type="scientific">marine metagenome</name>
    <dbReference type="NCBI Taxonomy" id="408172"/>
    <lineage>
        <taxon>unclassified sequences</taxon>
        <taxon>metagenomes</taxon>
        <taxon>ecological metagenomes</taxon>
    </lineage>
</organism>
<dbReference type="CDD" id="cd00616">
    <property type="entry name" value="AHBA_syn"/>
    <property type="match status" value="1"/>
</dbReference>
<gene>
    <name evidence="1" type="ORF">METZ01_LOCUS85676</name>
</gene>
<dbReference type="Gene3D" id="3.40.640.10">
    <property type="entry name" value="Type I PLP-dependent aspartate aminotransferase-like (Major domain)"/>
    <property type="match status" value="1"/>
</dbReference>
<evidence type="ECO:0000313" key="1">
    <source>
        <dbReference type="EMBL" id="SVA32822.1"/>
    </source>
</evidence>
<dbReference type="SUPFAM" id="SSF53383">
    <property type="entry name" value="PLP-dependent transferases"/>
    <property type="match status" value="1"/>
</dbReference>
<dbReference type="EMBL" id="UINC01007348">
    <property type="protein sequence ID" value="SVA32822.1"/>
    <property type="molecule type" value="Genomic_DNA"/>
</dbReference>
<dbReference type="GO" id="GO:0030170">
    <property type="term" value="F:pyridoxal phosphate binding"/>
    <property type="evidence" value="ECO:0007669"/>
    <property type="project" value="TreeGrafter"/>
</dbReference>
<accession>A0A381UXG0</accession>
<dbReference type="InterPro" id="IPR015421">
    <property type="entry name" value="PyrdxlP-dep_Trfase_major"/>
</dbReference>